<dbReference type="PANTHER" id="PTHR11195">
    <property type="entry name" value="DESTABILASE-RELATED"/>
    <property type="match status" value="1"/>
</dbReference>
<keyword evidence="4" id="KW-0081">Bacteriolytic enzyme</keyword>
<evidence type="ECO:0000256" key="4">
    <source>
        <dbReference type="ARBA" id="ARBA00022638"/>
    </source>
</evidence>
<evidence type="ECO:0000313" key="9">
    <source>
        <dbReference type="Proteomes" id="UP000792457"/>
    </source>
</evidence>
<feature type="disulfide bond" evidence="7">
    <location>
        <begin position="112"/>
        <end position="196"/>
    </location>
</feature>
<keyword evidence="5" id="KW-0378">Hydrolase</keyword>
<feature type="disulfide bond" evidence="7">
    <location>
        <begin position="117"/>
        <end position="123"/>
    </location>
</feature>
<protein>
    <recommendedName>
        <fullName evidence="2">lysozyme</fullName>
        <ecNumber evidence="2">3.2.1.17</ecNumber>
    </recommendedName>
</protein>
<feature type="disulfide bond" evidence="7">
    <location>
        <begin position="129"/>
        <end position="134"/>
    </location>
</feature>
<keyword evidence="7" id="KW-1015">Disulfide bond</keyword>
<dbReference type="Gene3D" id="1.10.530.10">
    <property type="match status" value="1"/>
</dbReference>
<dbReference type="GO" id="GO:0031640">
    <property type="term" value="P:killing of cells of another organism"/>
    <property type="evidence" value="ECO:0007669"/>
    <property type="project" value="UniProtKB-KW"/>
</dbReference>
<evidence type="ECO:0000256" key="1">
    <source>
        <dbReference type="ARBA" id="ARBA00000632"/>
    </source>
</evidence>
<dbReference type="GO" id="GO:0003796">
    <property type="term" value="F:lysozyme activity"/>
    <property type="evidence" value="ECO:0007669"/>
    <property type="project" value="UniProtKB-EC"/>
</dbReference>
<evidence type="ECO:0000256" key="2">
    <source>
        <dbReference type="ARBA" id="ARBA00012732"/>
    </source>
</evidence>
<dbReference type="FunFam" id="1.10.530.10:FF:000019">
    <property type="entry name" value="lysozyme"/>
    <property type="match status" value="1"/>
</dbReference>
<reference evidence="8" key="1">
    <citation type="submission" date="2013-04" db="EMBL/GenBank/DDBJ databases">
        <authorList>
            <person name="Qu J."/>
            <person name="Murali S.C."/>
            <person name="Bandaranaike D."/>
            <person name="Bellair M."/>
            <person name="Blankenburg K."/>
            <person name="Chao H."/>
            <person name="Dinh H."/>
            <person name="Doddapaneni H."/>
            <person name="Downs B."/>
            <person name="Dugan-Rocha S."/>
            <person name="Elkadiri S."/>
            <person name="Gnanaolivu R.D."/>
            <person name="Hernandez B."/>
            <person name="Javaid M."/>
            <person name="Jayaseelan J.C."/>
            <person name="Lee S."/>
            <person name="Li M."/>
            <person name="Ming W."/>
            <person name="Munidasa M."/>
            <person name="Muniz J."/>
            <person name="Nguyen L."/>
            <person name="Ongeri F."/>
            <person name="Osuji N."/>
            <person name="Pu L.-L."/>
            <person name="Puazo M."/>
            <person name="Qu C."/>
            <person name="Quiroz J."/>
            <person name="Raj R."/>
            <person name="Weissenberger G."/>
            <person name="Xin Y."/>
            <person name="Zou X."/>
            <person name="Han Y."/>
            <person name="Richards S."/>
            <person name="Worley K."/>
            <person name="Muzny D."/>
            <person name="Gibbs R."/>
        </authorList>
    </citation>
    <scope>NUCLEOTIDE SEQUENCE</scope>
    <source>
        <strain evidence="8">Sampled in the wild</strain>
    </source>
</reference>
<evidence type="ECO:0000256" key="6">
    <source>
        <dbReference type="ARBA" id="ARBA00023295"/>
    </source>
</evidence>
<dbReference type="EC" id="3.2.1.17" evidence="2"/>
<dbReference type="Pfam" id="PF05497">
    <property type="entry name" value="Destabilase"/>
    <property type="match status" value="1"/>
</dbReference>
<dbReference type="OrthoDB" id="6337871at2759"/>
<dbReference type="InterPro" id="IPR008597">
    <property type="entry name" value="Invert_lysozyme"/>
</dbReference>
<sequence>MWVGTTRTPLKRWRGPTLRRPTSSPLTSWMQCNLSTEGEVGGGLEVGGERSFIRASLFFARPPRSRNVEPNTSSVRRPPGCLQLSLCFLIKRSPKYRAFFLLRVGAEVSEVCLGCICEAISGCNRTLSCSGDVCGLFRITWAYWADSGKPVLDLDSPEADGAYARCVTDAHCAARAVRGYMAKFQQDCNGDRVVNCYDFARIHLLGGYGCGGGLTPLYQQRFENCVVRVNELGGAID</sequence>
<evidence type="ECO:0000256" key="3">
    <source>
        <dbReference type="ARBA" id="ARBA00022529"/>
    </source>
</evidence>
<dbReference type="CDD" id="cd16890">
    <property type="entry name" value="lyz_i"/>
    <property type="match status" value="1"/>
</dbReference>
<evidence type="ECO:0000313" key="8">
    <source>
        <dbReference type="EMBL" id="KAG8231371.1"/>
    </source>
</evidence>
<evidence type="ECO:0000256" key="5">
    <source>
        <dbReference type="ARBA" id="ARBA00022801"/>
    </source>
</evidence>
<organism evidence="8 9">
    <name type="scientific">Ladona fulva</name>
    <name type="common">Scarce chaser dragonfly</name>
    <name type="synonym">Libellula fulva</name>
    <dbReference type="NCBI Taxonomy" id="123851"/>
    <lineage>
        <taxon>Eukaryota</taxon>
        <taxon>Metazoa</taxon>
        <taxon>Ecdysozoa</taxon>
        <taxon>Arthropoda</taxon>
        <taxon>Hexapoda</taxon>
        <taxon>Insecta</taxon>
        <taxon>Pterygota</taxon>
        <taxon>Palaeoptera</taxon>
        <taxon>Odonata</taxon>
        <taxon>Epiprocta</taxon>
        <taxon>Anisoptera</taxon>
        <taxon>Libelluloidea</taxon>
        <taxon>Libellulidae</taxon>
        <taxon>Ladona</taxon>
    </lineage>
</organism>
<comment type="catalytic activity">
    <reaction evidence="1">
        <text>Hydrolysis of (1-&gt;4)-beta-linkages between N-acetylmuramic acid and N-acetyl-D-glucosamine residues in a peptidoglycan and between N-acetyl-D-glucosamine residues in chitodextrins.</text>
        <dbReference type="EC" id="3.2.1.17"/>
    </reaction>
</comment>
<reference evidence="8" key="2">
    <citation type="submission" date="2017-10" db="EMBL/GenBank/DDBJ databases">
        <title>Ladona fulva Genome sequencing and assembly.</title>
        <authorList>
            <person name="Murali S."/>
            <person name="Richards S."/>
            <person name="Bandaranaike D."/>
            <person name="Bellair M."/>
            <person name="Blankenburg K."/>
            <person name="Chao H."/>
            <person name="Dinh H."/>
            <person name="Doddapaneni H."/>
            <person name="Dugan-Rocha S."/>
            <person name="Elkadiri S."/>
            <person name="Gnanaolivu R."/>
            <person name="Hernandez B."/>
            <person name="Skinner E."/>
            <person name="Javaid M."/>
            <person name="Lee S."/>
            <person name="Li M."/>
            <person name="Ming W."/>
            <person name="Munidasa M."/>
            <person name="Muniz J."/>
            <person name="Nguyen L."/>
            <person name="Hughes D."/>
            <person name="Osuji N."/>
            <person name="Pu L.-L."/>
            <person name="Puazo M."/>
            <person name="Qu C."/>
            <person name="Quiroz J."/>
            <person name="Raj R."/>
            <person name="Weissenberger G."/>
            <person name="Xin Y."/>
            <person name="Zou X."/>
            <person name="Han Y."/>
            <person name="Worley K."/>
            <person name="Muzny D."/>
            <person name="Gibbs R."/>
        </authorList>
    </citation>
    <scope>NUCLEOTIDE SEQUENCE</scope>
    <source>
        <strain evidence="8">Sampled in the wild</strain>
    </source>
</reference>
<dbReference type="EMBL" id="KZ308553">
    <property type="protein sequence ID" value="KAG8231371.1"/>
    <property type="molecule type" value="Genomic_DNA"/>
</dbReference>
<dbReference type="Proteomes" id="UP000792457">
    <property type="component" value="Unassembled WGS sequence"/>
</dbReference>
<comment type="caution">
    <text evidence="8">The sequence shown here is derived from an EMBL/GenBank/DDBJ whole genome shotgun (WGS) entry which is preliminary data.</text>
</comment>
<keyword evidence="3" id="KW-0929">Antimicrobial</keyword>
<evidence type="ECO:0000256" key="7">
    <source>
        <dbReference type="PIRSR" id="PIRSR608597-3"/>
    </source>
</evidence>
<keyword evidence="6" id="KW-0326">Glycosidase</keyword>
<name>A0A8K0KC10_LADFU</name>
<keyword evidence="9" id="KW-1185">Reference proteome</keyword>
<dbReference type="PANTHER" id="PTHR11195:SF22">
    <property type="entry name" value="LYSOZYME"/>
    <property type="match status" value="1"/>
</dbReference>
<gene>
    <name evidence="8" type="ORF">J437_LFUL008919</name>
</gene>
<proteinExistence type="predicted"/>
<dbReference type="AlphaFoldDB" id="A0A8K0KC10"/>
<accession>A0A8K0KC10</accession>
<dbReference type="PROSITE" id="PS51909">
    <property type="entry name" value="LYSOZYME_I"/>
    <property type="match status" value="1"/>
</dbReference>
<dbReference type="GO" id="GO:0042742">
    <property type="term" value="P:defense response to bacterium"/>
    <property type="evidence" value="ECO:0007669"/>
    <property type="project" value="UniProtKB-KW"/>
</dbReference>
<feature type="disulfide bond" evidence="7">
    <location>
        <begin position="166"/>
        <end position="172"/>
    </location>
</feature>